<dbReference type="AlphaFoldDB" id="A0A919QYL4"/>
<evidence type="ECO:0000256" key="2">
    <source>
        <dbReference type="ARBA" id="ARBA00023163"/>
    </source>
</evidence>
<dbReference type="Gene3D" id="1.10.10.60">
    <property type="entry name" value="Homeodomain-like"/>
    <property type="match status" value="1"/>
</dbReference>
<accession>A0A919QYL4</accession>
<dbReference type="CDD" id="cd03137">
    <property type="entry name" value="GATase1_AraC_1"/>
    <property type="match status" value="1"/>
</dbReference>
<comment type="caution">
    <text evidence="4">The sequence shown here is derived from an EMBL/GenBank/DDBJ whole genome shotgun (WGS) entry which is preliminary data.</text>
</comment>
<keyword evidence="1" id="KW-0805">Transcription regulation</keyword>
<dbReference type="InterPro" id="IPR018060">
    <property type="entry name" value="HTH_AraC"/>
</dbReference>
<dbReference type="Proteomes" id="UP000655287">
    <property type="component" value="Unassembled WGS sequence"/>
</dbReference>
<dbReference type="InterPro" id="IPR002818">
    <property type="entry name" value="DJ-1/PfpI"/>
</dbReference>
<dbReference type="SMART" id="SM00342">
    <property type="entry name" value="HTH_ARAC"/>
    <property type="match status" value="1"/>
</dbReference>
<evidence type="ECO:0000259" key="3">
    <source>
        <dbReference type="PROSITE" id="PS01124"/>
    </source>
</evidence>
<dbReference type="Gene3D" id="3.40.50.880">
    <property type="match status" value="1"/>
</dbReference>
<dbReference type="RefSeq" id="WP_203983093.1">
    <property type="nucleotide sequence ID" value="NZ_BOOU01000019.1"/>
</dbReference>
<organism evidence="4 5">
    <name type="scientific">Sphaerisporangium rufum</name>
    <dbReference type="NCBI Taxonomy" id="1381558"/>
    <lineage>
        <taxon>Bacteria</taxon>
        <taxon>Bacillati</taxon>
        <taxon>Actinomycetota</taxon>
        <taxon>Actinomycetes</taxon>
        <taxon>Streptosporangiales</taxon>
        <taxon>Streptosporangiaceae</taxon>
        <taxon>Sphaerisporangium</taxon>
    </lineage>
</organism>
<gene>
    <name evidence="4" type="ORF">Sru01_14410</name>
</gene>
<dbReference type="PANTHER" id="PTHR43130">
    <property type="entry name" value="ARAC-FAMILY TRANSCRIPTIONAL REGULATOR"/>
    <property type="match status" value="1"/>
</dbReference>
<dbReference type="Pfam" id="PF01965">
    <property type="entry name" value="DJ-1_PfpI"/>
    <property type="match status" value="1"/>
</dbReference>
<dbReference type="PANTHER" id="PTHR43130:SF3">
    <property type="entry name" value="HTH-TYPE TRANSCRIPTIONAL REGULATOR RV1931C"/>
    <property type="match status" value="1"/>
</dbReference>
<reference evidence="4" key="1">
    <citation type="submission" date="2021-01" db="EMBL/GenBank/DDBJ databases">
        <title>Whole genome shotgun sequence of Sphaerisporangium rufum NBRC 109079.</title>
        <authorList>
            <person name="Komaki H."/>
            <person name="Tamura T."/>
        </authorList>
    </citation>
    <scope>NUCLEOTIDE SEQUENCE</scope>
    <source>
        <strain evidence="4">NBRC 109079</strain>
    </source>
</reference>
<dbReference type="InterPro" id="IPR029062">
    <property type="entry name" value="Class_I_gatase-like"/>
</dbReference>
<keyword evidence="2" id="KW-0804">Transcription</keyword>
<sequence>MHRVAVVVVPPVLSFDVAIPHMVFGGARIAGAGDDPPGGGVADRLGGSPGYLVEACTAEPGTVTAADGPGLLVPRGLDAAGDADTVMVVGSGGGPADPATLAALRAAAAAGARLASLCTGAFVLAQAGLLDGRRATTHWDLAAELAARHPAVRVQPDTLFVDDGGVLTSAGAGAAIDLCLHLVRLDYGAAVASAAARAVVAAPARPGGQPQVVAAPTPPERGTSLAATRGWALERLELPLSLADLAGHAGVSVRTLIRRFHAETGTSPLRWLLHQRIGRARELLETTGLPMDQVAARSGLGGADSLRRHLVAALGVTPSAYRARFTRHTA</sequence>
<dbReference type="EMBL" id="BOOU01000019">
    <property type="protein sequence ID" value="GII76459.1"/>
    <property type="molecule type" value="Genomic_DNA"/>
</dbReference>
<protein>
    <submittedName>
        <fullName evidence="4">AraC family transcriptional regulator</fullName>
    </submittedName>
</protein>
<proteinExistence type="predicted"/>
<dbReference type="SUPFAM" id="SSF52317">
    <property type="entry name" value="Class I glutamine amidotransferase-like"/>
    <property type="match status" value="1"/>
</dbReference>
<evidence type="ECO:0000313" key="4">
    <source>
        <dbReference type="EMBL" id="GII76459.1"/>
    </source>
</evidence>
<dbReference type="InterPro" id="IPR052158">
    <property type="entry name" value="INH-QAR"/>
</dbReference>
<dbReference type="SUPFAM" id="SSF46689">
    <property type="entry name" value="Homeodomain-like"/>
    <property type="match status" value="2"/>
</dbReference>
<dbReference type="GO" id="GO:0043565">
    <property type="term" value="F:sequence-specific DNA binding"/>
    <property type="evidence" value="ECO:0007669"/>
    <property type="project" value="InterPro"/>
</dbReference>
<keyword evidence="5" id="KW-1185">Reference proteome</keyword>
<evidence type="ECO:0000256" key="1">
    <source>
        <dbReference type="ARBA" id="ARBA00023015"/>
    </source>
</evidence>
<dbReference type="GO" id="GO:0003700">
    <property type="term" value="F:DNA-binding transcription factor activity"/>
    <property type="evidence" value="ECO:0007669"/>
    <property type="project" value="InterPro"/>
</dbReference>
<name>A0A919QYL4_9ACTN</name>
<dbReference type="InterPro" id="IPR009057">
    <property type="entry name" value="Homeodomain-like_sf"/>
</dbReference>
<dbReference type="Pfam" id="PF12833">
    <property type="entry name" value="HTH_18"/>
    <property type="match status" value="1"/>
</dbReference>
<evidence type="ECO:0000313" key="5">
    <source>
        <dbReference type="Proteomes" id="UP000655287"/>
    </source>
</evidence>
<feature type="domain" description="HTH araC/xylS-type" evidence="3">
    <location>
        <begin position="226"/>
        <end position="324"/>
    </location>
</feature>
<dbReference type="PROSITE" id="PS01124">
    <property type="entry name" value="HTH_ARAC_FAMILY_2"/>
    <property type="match status" value="1"/>
</dbReference>